<organism evidence="1 2">
    <name type="scientific">Paralvinella palmiformis</name>
    <dbReference type="NCBI Taxonomy" id="53620"/>
    <lineage>
        <taxon>Eukaryota</taxon>
        <taxon>Metazoa</taxon>
        <taxon>Spiralia</taxon>
        <taxon>Lophotrochozoa</taxon>
        <taxon>Annelida</taxon>
        <taxon>Polychaeta</taxon>
        <taxon>Sedentaria</taxon>
        <taxon>Canalipalpata</taxon>
        <taxon>Terebellida</taxon>
        <taxon>Terebelliformia</taxon>
        <taxon>Alvinellidae</taxon>
        <taxon>Paralvinella</taxon>
    </lineage>
</organism>
<sequence length="409" mass="47296">MSVTVKPTMCSLAYHDFWPSCLHAEEGFMNARFERFDILVPRANNWLRQNPRAEVTKCQTLEKRVTSPEQLMQNSLQSELPKFHNNVYFVKGLRLWYYIISPSYTNPHPPVQIGYRNFLPRCVDMPPDDWPEFENLTELYIKINNELDTHPIEGSILTVETLALHVDADQLSDLATLQVDQCQWPDSTETSVLYVTRIFYCFQCPAYEQVGAADFFPDHQIAAPSPNFVFSSFSTIIAKVNCWLTKVKDIRITNIQTLETVYDPSDSEEKLETSTNFLPPEAGSPLIRFIRVMYVRPKYGMPPGGLHTPSAIWFKNFVPLTLLHEGKGSTQKLDPCHETLSAIWDRVKDWQKKDNKNVLDVEMLYYPLSILQQEHEDIETTVLPNLSHHMLIEVLRYCVCIKMTLINDL</sequence>
<protein>
    <submittedName>
        <fullName evidence="1">Uncharacterized protein</fullName>
    </submittedName>
</protein>
<dbReference type="AlphaFoldDB" id="A0AAD9IYL7"/>
<keyword evidence="2" id="KW-1185">Reference proteome</keyword>
<gene>
    <name evidence="1" type="ORF">LSH36_854g00004</name>
</gene>
<comment type="caution">
    <text evidence="1">The sequence shown here is derived from an EMBL/GenBank/DDBJ whole genome shotgun (WGS) entry which is preliminary data.</text>
</comment>
<dbReference type="EMBL" id="JAODUP010000854">
    <property type="protein sequence ID" value="KAK2143322.1"/>
    <property type="molecule type" value="Genomic_DNA"/>
</dbReference>
<proteinExistence type="predicted"/>
<evidence type="ECO:0000313" key="1">
    <source>
        <dbReference type="EMBL" id="KAK2143322.1"/>
    </source>
</evidence>
<dbReference type="Proteomes" id="UP001208570">
    <property type="component" value="Unassembled WGS sequence"/>
</dbReference>
<name>A0AAD9IYL7_9ANNE</name>
<accession>A0AAD9IYL7</accession>
<reference evidence="1" key="1">
    <citation type="journal article" date="2023" name="Mol. Biol. Evol.">
        <title>Third-Generation Sequencing Reveals the Adaptive Role of the Epigenome in Three Deep-Sea Polychaetes.</title>
        <authorList>
            <person name="Perez M."/>
            <person name="Aroh O."/>
            <person name="Sun Y."/>
            <person name="Lan Y."/>
            <person name="Juniper S.K."/>
            <person name="Young C.R."/>
            <person name="Angers B."/>
            <person name="Qian P.Y."/>
        </authorList>
    </citation>
    <scope>NUCLEOTIDE SEQUENCE</scope>
    <source>
        <strain evidence="1">P08H-3</strain>
    </source>
</reference>
<evidence type="ECO:0000313" key="2">
    <source>
        <dbReference type="Proteomes" id="UP001208570"/>
    </source>
</evidence>